<dbReference type="GO" id="GO:0004197">
    <property type="term" value="F:cysteine-type endopeptidase activity"/>
    <property type="evidence" value="ECO:0007669"/>
    <property type="project" value="InterPro"/>
</dbReference>
<dbReference type="InterPro" id="IPR029030">
    <property type="entry name" value="Caspase-like_dom_sf"/>
</dbReference>
<feature type="non-terminal residue" evidence="6">
    <location>
        <position position="1"/>
    </location>
</feature>
<comment type="caution">
    <text evidence="6">The sequence shown here is derived from an EMBL/GenBank/DDBJ whole genome shotgun (WGS) entry which is preliminary data.</text>
</comment>
<dbReference type="Pfam" id="PF00656">
    <property type="entry name" value="Peptidase_C14"/>
    <property type="match status" value="1"/>
</dbReference>
<accession>A0AAV2RRQ8</accession>
<evidence type="ECO:0000256" key="1">
    <source>
        <dbReference type="ARBA" id="ARBA00010134"/>
    </source>
</evidence>
<dbReference type="AlphaFoldDB" id="A0AAV2RRQ8"/>
<dbReference type="EMBL" id="CAXKWB010031819">
    <property type="protein sequence ID" value="CAL4140287.1"/>
    <property type="molecule type" value="Genomic_DNA"/>
</dbReference>
<keyword evidence="3 4" id="KW-0040">ANK repeat</keyword>
<dbReference type="SMART" id="SM00115">
    <property type="entry name" value="CASc"/>
    <property type="match status" value="1"/>
</dbReference>
<dbReference type="InterPro" id="IPR011600">
    <property type="entry name" value="Pept_C14_caspase"/>
</dbReference>
<dbReference type="PANTHER" id="PTHR24180:SF45">
    <property type="entry name" value="POLY [ADP-RIBOSE] POLYMERASE TANKYRASE"/>
    <property type="match status" value="1"/>
</dbReference>
<dbReference type="SUPFAM" id="SSF48403">
    <property type="entry name" value="Ankyrin repeat"/>
    <property type="match status" value="1"/>
</dbReference>
<dbReference type="Proteomes" id="UP001497623">
    <property type="component" value="Unassembled WGS sequence"/>
</dbReference>
<evidence type="ECO:0000313" key="6">
    <source>
        <dbReference type="EMBL" id="CAL4140287.1"/>
    </source>
</evidence>
<dbReference type="InterPro" id="IPR001309">
    <property type="entry name" value="Pept_C14_p20"/>
</dbReference>
<dbReference type="Pfam" id="PF12796">
    <property type="entry name" value="Ank_2"/>
    <property type="match status" value="1"/>
</dbReference>
<organism evidence="6 7">
    <name type="scientific">Meganyctiphanes norvegica</name>
    <name type="common">Northern krill</name>
    <name type="synonym">Thysanopoda norvegica</name>
    <dbReference type="NCBI Taxonomy" id="48144"/>
    <lineage>
        <taxon>Eukaryota</taxon>
        <taxon>Metazoa</taxon>
        <taxon>Ecdysozoa</taxon>
        <taxon>Arthropoda</taxon>
        <taxon>Crustacea</taxon>
        <taxon>Multicrustacea</taxon>
        <taxon>Malacostraca</taxon>
        <taxon>Eumalacostraca</taxon>
        <taxon>Eucarida</taxon>
        <taxon>Euphausiacea</taxon>
        <taxon>Euphausiidae</taxon>
        <taxon>Meganyctiphanes</taxon>
    </lineage>
</organism>
<evidence type="ECO:0000313" key="7">
    <source>
        <dbReference type="Proteomes" id="UP001497623"/>
    </source>
</evidence>
<dbReference type="PROSITE" id="PS50297">
    <property type="entry name" value="ANK_REP_REGION"/>
    <property type="match status" value="2"/>
</dbReference>
<dbReference type="SMART" id="SM00248">
    <property type="entry name" value="ANK"/>
    <property type="match status" value="4"/>
</dbReference>
<dbReference type="PRINTS" id="PR01415">
    <property type="entry name" value="ANKYRIN"/>
</dbReference>
<evidence type="ECO:0000256" key="3">
    <source>
        <dbReference type="ARBA" id="ARBA00023043"/>
    </source>
</evidence>
<keyword evidence="7" id="KW-1185">Reference proteome</keyword>
<evidence type="ECO:0000256" key="2">
    <source>
        <dbReference type="ARBA" id="ARBA00022737"/>
    </source>
</evidence>
<evidence type="ECO:0000256" key="4">
    <source>
        <dbReference type="PROSITE-ProRule" id="PRU00023"/>
    </source>
</evidence>
<dbReference type="Gene3D" id="1.25.40.20">
    <property type="entry name" value="Ankyrin repeat-containing domain"/>
    <property type="match status" value="1"/>
</dbReference>
<feature type="repeat" description="ANK" evidence="4">
    <location>
        <begin position="164"/>
        <end position="196"/>
    </location>
</feature>
<dbReference type="PRINTS" id="PR00376">
    <property type="entry name" value="IL1BCENZYME"/>
</dbReference>
<dbReference type="PANTHER" id="PTHR24180">
    <property type="entry name" value="CYCLIN-DEPENDENT KINASE INHIBITOR 2C-RELATED"/>
    <property type="match status" value="1"/>
</dbReference>
<name>A0AAV2RRQ8_MEGNR</name>
<dbReference type="SUPFAM" id="SSF52129">
    <property type="entry name" value="Caspase-like"/>
    <property type="match status" value="1"/>
</dbReference>
<feature type="domain" description="Caspase family p20" evidence="5">
    <location>
        <begin position="246"/>
        <end position="381"/>
    </location>
</feature>
<dbReference type="InterPro" id="IPR015917">
    <property type="entry name" value="Pept_C14A"/>
</dbReference>
<sequence length="482" mass="54203">WTLNHSVNRTFCTWTQARNKSENNLETAVADGDHLEVQAQLNNGVDPNTCMAWEFPEDWGGKHKRVPVLMVAVRRKNIDMVTLFLQYNVNTEFRGDFQATSLIWASAHGLSIIVEKLLNHNADINAKSSRNGGTPIHYAAASGHIQIMKMLRSRGSPLDPMTNQGYTPLHSATWFGTTNAAQWLVAQGADLKAVTNTGESVIDIADSRGHKELKEWLRSCEVDLAAMLSQLRIPGSSAASELGQQHNKKVFILNYIDFKNDVRNKFGRNNKSRILPKRKRASIDSQNLRSTFGKLGYEVYLNESKTADQTNIILDDIQQDKSLDFLLLLVLSHGDNDDIFYTADGVPYSLESIQQRFTDKECPQLMGKAKIIITNYCRGAVVEERLPTPTYQQRECNQTIAAIGHIESPHHMITINASHEEFAASRDTELGTSFVYNMCEALREQVNQPIQDIFNAVFDKMKRNGGQTPKLKISAPFAKFIF</sequence>
<dbReference type="Gene3D" id="3.40.50.1460">
    <property type="match status" value="1"/>
</dbReference>
<dbReference type="InterPro" id="IPR051637">
    <property type="entry name" value="Ank_repeat_dom-contain_49"/>
</dbReference>
<dbReference type="PROSITE" id="PS50088">
    <property type="entry name" value="ANK_REPEAT"/>
    <property type="match status" value="2"/>
</dbReference>
<keyword evidence="2" id="KW-0677">Repeat</keyword>
<gene>
    <name evidence="6" type="ORF">MNOR_LOCUS28599</name>
</gene>
<proteinExistence type="inferred from homology"/>
<comment type="similarity">
    <text evidence="1">Belongs to the peptidase C14A family.</text>
</comment>
<protein>
    <recommendedName>
        <fullName evidence="5">Caspase family p20 domain-containing protein</fullName>
    </recommendedName>
</protein>
<feature type="repeat" description="ANK" evidence="4">
    <location>
        <begin position="131"/>
        <end position="163"/>
    </location>
</feature>
<dbReference type="GO" id="GO:0006508">
    <property type="term" value="P:proteolysis"/>
    <property type="evidence" value="ECO:0007669"/>
    <property type="project" value="InterPro"/>
</dbReference>
<dbReference type="InterPro" id="IPR036770">
    <property type="entry name" value="Ankyrin_rpt-contain_sf"/>
</dbReference>
<reference evidence="6 7" key="1">
    <citation type="submission" date="2024-05" db="EMBL/GenBank/DDBJ databases">
        <authorList>
            <person name="Wallberg A."/>
        </authorList>
    </citation>
    <scope>NUCLEOTIDE SEQUENCE [LARGE SCALE GENOMIC DNA]</scope>
</reference>
<evidence type="ECO:0000259" key="5">
    <source>
        <dbReference type="PROSITE" id="PS50208"/>
    </source>
</evidence>
<dbReference type="PROSITE" id="PS50208">
    <property type="entry name" value="CASPASE_P20"/>
    <property type="match status" value="1"/>
</dbReference>
<dbReference type="InterPro" id="IPR002110">
    <property type="entry name" value="Ankyrin_rpt"/>
</dbReference>